<name>A0A1G7FN72_9BRAD</name>
<proteinExistence type="predicted"/>
<dbReference type="InterPro" id="IPR021352">
    <property type="entry name" value="DUF2971"/>
</dbReference>
<dbReference type="RefSeq" id="WP_092087495.1">
    <property type="nucleotide sequence ID" value="NZ_FMZW01000034.1"/>
</dbReference>
<organism evidence="1 2">
    <name type="scientific">Bradyrhizobium brasilense</name>
    <dbReference type="NCBI Taxonomy" id="1419277"/>
    <lineage>
        <taxon>Bacteria</taxon>
        <taxon>Pseudomonadati</taxon>
        <taxon>Pseudomonadota</taxon>
        <taxon>Alphaproteobacteria</taxon>
        <taxon>Hyphomicrobiales</taxon>
        <taxon>Nitrobacteraceae</taxon>
        <taxon>Bradyrhizobium</taxon>
    </lineage>
</organism>
<dbReference type="Pfam" id="PF11185">
    <property type="entry name" value="DUF2971"/>
    <property type="match status" value="1"/>
</dbReference>
<dbReference type="EMBL" id="FMZW01000034">
    <property type="protein sequence ID" value="SDE77323.1"/>
    <property type="molecule type" value="Genomic_DNA"/>
</dbReference>
<accession>A0A1G7FN72</accession>
<protein>
    <recommendedName>
        <fullName evidence="3">DUF2971 domain-containing protein</fullName>
    </recommendedName>
</protein>
<evidence type="ECO:0008006" key="3">
    <source>
        <dbReference type="Google" id="ProtNLM"/>
    </source>
</evidence>
<reference evidence="1 2" key="1">
    <citation type="submission" date="2016-10" db="EMBL/GenBank/DDBJ databases">
        <authorList>
            <person name="de Groot N.N."/>
        </authorList>
    </citation>
    <scope>NUCLEOTIDE SEQUENCE [LARGE SCALE GENOMIC DNA]</scope>
    <source>
        <strain evidence="1 2">R5</strain>
    </source>
</reference>
<sequence>MDGPIQIIHLHKIESADRYLYHYTRAETAIDYILANGTLRMSPFTAVNDPWEAKHWFAEAVLNPGDDQAAHEFMIQTASPALKGESKLLCFTRDAPEAAINPDVPNDFDFGTIWYRGFCRPRMWAQYASTKGVNDGICLVFDSALLETALAKHLSGSAPAAIFRKGDISYRNRVRYPSPEFTFDYHRIKSLGLKTAISEHLEVHWRSLFFTKATDWRDEREFRFFVANVSTDYITFPFKNALKALVVGPDFAEHQVAHLIELCERSFGIRPSQLFWQNGYPQPYPQILPPGFKSHVDVSRLRINPLSDDAMKGGYTHDVEF</sequence>
<dbReference type="AlphaFoldDB" id="A0A1G7FN72"/>
<gene>
    <name evidence="1" type="ORF">SAMN05216337_103484</name>
</gene>
<evidence type="ECO:0000313" key="1">
    <source>
        <dbReference type="EMBL" id="SDE77323.1"/>
    </source>
</evidence>
<evidence type="ECO:0000313" key="2">
    <source>
        <dbReference type="Proteomes" id="UP000199245"/>
    </source>
</evidence>
<dbReference type="Proteomes" id="UP000199245">
    <property type="component" value="Unassembled WGS sequence"/>
</dbReference>